<dbReference type="RefSeq" id="WP_200265885.1">
    <property type="nucleotide sequence ID" value="NZ_JAENHN010000006.1"/>
</dbReference>
<evidence type="ECO:0000313" key="2">
    <source>
        <dbReference type="EMBL" id="MBK1809339.1"/>
    </source>
</evidence>
<sequence>MPNSLYFNNKDSYEDLDLLFSETPHMPFTIEDVENVPIDIRNGTVTRKLGAYKDKSINVKFKLKTDNNNYYSKIDEIIEWLNIIGDSSLIFSFNSDKKFIVKSINEVSDIQRQVAWDGEFELTFICEPFKYPLLEDNITLITISSIYNIGNVYSEPYFKVYCTGNLILTINGNSITLNNISGYIELDVLKGLVYKDIYNYSYMDSTNGKFENLRLKRGKNIINLSNNITKVEIKIRIRYLIRYLVFYIYEKEMW</sequence>
<dbReference type="InterPro" id="IPR006520">
    <property type="entry name" value="Dit_BPSPP_N"/>
</dbReference>
<dbReference type="Gene3D" id="2.40.30.200">
    <property type="match status" value="1"/>
</dbReference>
<protein>
    <submittedName>
        <fullName evidence="2">Phage tail family protein</fullName>
    </submittedName>
</protein>
<gene>
    <name evidence="2" type="ORF">JHL18_01595</name>
</gene>
<name>A0ABS1EJ00_9CLOT</name>
<comment type="caution">
    <text evidence="2">The sequence shown here is derived from an EMBL/GenBank/DDBJ whole genome shotgun (WGS) entry which is preliminary data.</text>
</comment>
<dbReference type="InterPro" id="IPR008841">
    <property type="entry name" value="Siphovirus-type_tail_N"/>
</dbReference>
<dbReference type="NCBIfam" id="TIGR01633">
    <property type="entry name" value="phi3626_gp14_N"/>
    <property type="match status" value="1"/>
</dbReference>
<dbReference type="Proteomes" id="UP000596739">
    <property type="component" value="Unassembled WGS sequence"/>
</dbReference>
<evidence type="ECO:0000259" key="1">
    <source>
        <dbReference type="Pfam" id="PF05709"/>
    </source>
</evidence>
<accession>A0ABS1EJ00</accession>
<proteinExistence type="predicted"/>
<organism evidence="2 3">
    <name type="scientific">Clostridium yunnanense</name>
    <dbReference type="NCBI Taxonomy" id="2800325"/>
    <lineage>
        <taxon>Bacteria</taxon>
        <taxon>Bacillati</taxon>
        <taxon>Bacillota</taxon>
        <taxon>Clostridia</taxon>
        <taxon>Eubacteriales</taxon>
        <taxon>Clostridiaceae</taxon>
        <taxon>Clostridium</taxon>
    </lineage>
</organism>
<dbReference type="Pfam" id="PF05709">
    <property type="entry name" value="Sipho_tail"/>
    <property type="match status" value="1"/>
</dbReference>
<reference evidence="3" key="1">
    <citation type="submission" date="2021-01" db="EMBL/GenBank/DDBJ databases">
        <title>Genome public.</title>
        <authorList>
            <person name="Liu C."/>
            <person name="Sun Q."/>
        </authorList>
    </citation>
    <scope>NUCLEOTIDE SEQUENCE [LARGE SCALE GENOMIC DNA]</scope>
    <source>
        <strain evidence="3">YIM B02505</strain>
    </source>
</reference>
<evidence type="ECO:0000313" key="3">
    <source>
        <dbReference type="Proteomes" id="UP000596739"/>
    </source>
</evidence>
<dbReference type="EMBL" id="JAENHN010000006">
    <property type="protein sequence ID" value="MBK1809339.1"/>
    <property type="molecule type" value="Genomic_DNA"/>
</dbReference>
<keyword evidence="3" id="KW-1185">Reference proteome</keyword>
<feature type="domain" description="Siphovirus-type tail component RIFT-related" evidence="1">
    <location>
        <begin position="51"/>
        <end position="126"/>
    </location>
</feature>